<name>A0A0L0NT58_CANAR</name>
<proteinExistence type="predicted"/>
<accession>A0A0L0NT58</accession>
<dbReference type="AlphaFoldDB" id="A0A0L0NT58"/>
<dbReference type="EMBL" id="LGST01000041">
    <property type="protein sequence ID" value="KND97346.1"/>
    <property type="molecule type" value="Genomic_DNA"/>
</dbReference>
<comment type="caution">
    <text evidence="1">The sequence shown here is derived from an EMBL/GenBank/DDBJ whole genome shotgun (WGS) entry which is preliminary data.</text>
</comment>
<reference evidence="2" key="1">
    <citation type="journal article" date="2015" name="BMC Genomics">
        <title>Draft genome of a commonly misdiagnosed multidrug resistant pathogen Candida auris.</title>
        <authorList>
            <person name="Chatterjee S."/>
            <person name="Alampalli S.V."/>
            <person name="Nageshan R.K."/>
            <person name="Chettiar S.T."/>
            <person name="Joshi S."/>
            <person name="Tatu U.S."/>
        </authorList>
    </citation>
    <scope>NUCLEOTIDE SEQUENCE [LARGE SCALE GENOMIC DNA]</scope>
    <source>
        <strain evidence="2">6684</strain>
    </source>
</reference>
<evidence type="ECO:0000313" key="1">
    <source>
        <dbReference type="EMBL" id="KND97346.1"/>
    </source>
</evidence>
<dbReference type="VEuPathDB" id="FungiDB:QG37_05720"/>
<protein>
    <submittedName>
        <fullName evidence="1">Uncharacterized protein</fullName>
    </submittedName>
</protein>
<dbReference type="Proteomes" id="UP000037122">
    <property type="component" value="Unassembled WGS sequence"/>
</dbReference>
<sequence length="79" mass="8872">MDFEANALKWAAFSGIEIETTKRILGDEKLRVRANQKQATLSPTTGQLGPAKKAIVQIWPRGSQINEHFNLAALDYQQF</sequence>
<evidence type="ECO:0000313" key="2">
    <source>
        <dbReference type="Proteomes" id="UP000037122"/>
    </source>
</evidence>
<organism evidence="1 2">
    <name type="scientific">Candidozyma auris</name>
    <name type="common">Yeast</name>
    <name type="synonym">Candida auris</name>
    <dbReference type="NCBI Taxonomy" id="498019"/>
    <lineage>
        <taxon>Eukaryota</taxon>
        <taxon>Fungi</taxon>
        <taxon>Dikarya</taxon>
        <taxon>Ascomycota</taxon>
        <taxon>Saccharomycotina</taxon>
        <taxon>Pichiomycetes</taxon>
        <taxon>Metschnikowiaceae</taxon>
        <taxon>Candidozyma</taxon>
    </lineage>
</organism>
<gene>
    <name evidence="1" type="ORF">QG37_05720</name>
</gene>